<dbReference type="EMBL" id="JANHNZ010000002">
    <property type="protein sequence ID" value="MCQ9209394.1"/>
    <property type="molecule type" value="Genomic_DNA"/>
</dbReference>
<sequence>MKFDVVVGNPPYQENSGTSARDDALYNYFYDLADKIGEKYLLISPARFLFNAGSTPKAWNQKMLNDSHIQIVFYEHNSSKVFPNVGIAGGVVILYKNKNEVFGAIKSFTSFEELNKISQLIDLDQGEVLSSVISGRGIYRLTAKLHEDYPQIKEMQSKGHQNDIGTGAFDKFNNLIFFEEKPNDGYSYTLIQGRFNNTRTYRYIRSDYVNEPFAYDSWRVILPKAYGAGISKDGSAATLIGEPFVIAPNVGFTETYISIGKFDNEQEANNALKYIKGKFARTMLAVLKITQDNTKEKWSKVPLQDFTPHSDIDWSKSIPEIDQQLYTKYGFDQNDINFIEEKVKAMD</sequence>
<dbReference type="Gene3D" id="3.40.50.150">
    <property type="entry name" value="Vaccinia Virus protein VP39"/>
    <property type="match status" value="1"/>
</dbReference>
<reference evidence="2" key="1">
    <citation type="submission" date="2022-07" db="EMBL/GenBank/DDBJ databases">
        <authorList>
            <person name="Jung M.-Y."/>
            <person name="Lee M."/>
        </authorList>
    </citation>
    <scope>NUCLEOTIDE SEQUENCE</scope>
    <source>
        <strain evidence="2">S8</strain>
    </source>
</reference>
<evidence type="ECO:0000259" key="1">
    <source>
        <dbReference type="Pfam" id="PF07669"/>
    </source>
</evidence>
<dbReference type="GO" id="GO:0032259">
    <property type="term" value="P:methylation"/>
    <property type="evidence" value="ECO:0007669"/>
    <property type="project" value="UniProtKB-KW"/>
</dbReference>
<keyword evidence="2" id="KW-0808">Transferase</keyword>
<reference evidence="2" key="2">
    <citation type="journal article" date="2023" name="Curr. Microbiol.">
        <title>Granulicatella seriolae sp. nov., a Novel Facultative Anaerobe Isolated from Yellowtail Marine Fish.</title>
        <authorList>
            <person name="Lee M."/>
            <person name="Choi Y.J."/>
            <person name="Farooq A."/>
            <person name="Jeong J.B."/>
            <person name="Jung M.Y."/>
        </authorList>
    </citation>
    <scope>NUCLEOTIDE SEQUENCE</scope>
    <source>
        <strain evidence="2">S8</strain>
    </source>
</reference>
<comment type="caution">
    <text evidence="2">The sequence shown here is derived from an EMBL/GenBank/DDBJ whole genome shotgun (WGS) entry which is preliminary data.</text>
</comment>
<dbReference type="PROSITE" id="PS00092">
    <property type="entry name" value="N6_MTASE"/>
    <property type="match status" value="1"/>
</dbReference>
<dbReference type="RefSeq" id="WP_256944512.1">
    <property type="nucleotide sequence ID" value="NZ_JANHNZ010000002.1"/>
</dbReference>
<dbReference type="Proteomes" id="UP001059480">
    <property type="component" value="Unassembled WGS sequence"/>
</dbReference>
<dbReference type="SUPFAM" id="SSF53335">
    <property type="entry name" value="S-adenosyl-L-methionine-dependent methyltransferases"/>
    <property type="match status" value="1"/>
</dbReference>
<name>A0ABT1WLJ4_9LACT</name>
<gene>
    <name evidence="2" type="ORF">NPA36_02415</name>
</gene>
<dbReference type="Pfam" id="PF07669">
    <property type="entry name" value="Eco57I"/>
    <property type="match status" value="1"/>
</dbReference>
<dbReference type="InterPro" id="IPR002052">
    <property type="entry name" value="DNA_methylase_N6_adenine_CS"/>
</dbReference>
<dbReference type="InterPro" id="IPR029063">
    <property type="entry name" value="SAM-dependent_MTases_sf"/>
</dbReference>
<accession>A0ABT1WLJ4</accession>
<reference evidence="2" key="3">
    <citation type="journal article" date="2023" name="Microbiol. Resour. Announc.">
        <title>Draft Genome Sequence of Granulicatella sp. Strain S8, Isolated from a Marine Fish, Seriola quinqueradiata.</title>
        <authorList>
            <person name="Lee M."/>
            <person name="Farooq A."/>
            <person name="Jeong J.B."/>
            <person name="Jung M.Y."/>
        </authorList>
    </citation>
    <scope>NUCLEOTIDE SEQUENCE</scope>
    <source>
        <strain evidence="2">S8</strain>
    </source>
</reference>
<keyword evidence="3" id="KW-1185">Reference proteome</keyword>
<feature type="domain" description="Type II methyltransferase M.TaqI-like" evidence="1">
    <location>
        <begin position="1"/>
        <end position="82"/>
    </location>
</feature>
<keyword evidence="2" id="KW-0489">Methyltransferase</keyword>
<proteinExistence type="predicted"/>
<organism evidence="2 3">
    <name type="scientific">Granulicatella seriolae</name>
    <dbReference type="NCBI Taxonomy" id="2967226"/>
    <lineage>
        <taxon>Bacteria</taxon>
        <taxon>Bacillati</taxon>
        <taxon>Bacillota</taxon>
        <taxon>Bacilli</taxon>
        <taxon>Lactobacillales</taxon>
        <taxon>Carnobacteriaceae</taxon>
        <taxon>Granulicatella</taxon>
    </lineage>
</organism>
<evidence type="ECO:0000313" key="2">
    <source>
        <dbReference type="EMBL" id="MCQ9209394.1"/>
    </source>
</evidence>
<dbReference type="InterPro" id="IPR011639">
    <property type="entry name" value="MethylTrfase_TaqI-like_dom"/>
</dbReference>
<protein>
    <submittedName>
        <fullName evidence="2">Eco57I restriction-modification methylase domain-containing protein</fullName>
    </submittedName>
</protein>
<dbReference type="GO" id="GO:0008168">
    <property type="term" value="F:methyltransferase activity"/>
    <property type="evidence" value="ECO:0007669"/>
    <property type="project" value="UniProtKB-KW"/>
</dbReference>
<evidence type="ECO:0000313" key="3">
    <source>
        <dbReference type="Proteomes" id="UP001059480"/>
    </source>
</evidence>